<proteinExistence type="predicted"/>
<evidence type="ECO:0000313" key="3">
    <source>
        <dbReference type="Proteomes" id="UP001203004"/>
    </source>
</evidence>
<dbReference type="PANTHER" id="PTHR45947:SF3">
    <property type="entry name" value="SULFOQUINOVOSYL TRANSFERASE SQD2"/>
    <property type="match status" value="1"/>
</dbReference>
<comment type="caution">
    <text evidence="2">The sequence shown here is derived from an EMBL/GenBank/DDBJ whole genome shotgun (WGS) entry which is preliminary data.</text>
</comment>
<name>A0ABT0M9K9_9BACL</name>
<dbReference type="EMBL" id="JAMAST010000004">
    <property type="protein sequence ID" value="MCL1631557.1"/>
    <property type="molecule type" value="Genomic_DNA"/>
</dbReference>
<reference evidence="2 3" key="1">
    <citation type="submission" date="2022-05" db="EMBL/GenBank/DDBJ databases">
        <title>Sporolactobacillus sp nov CPB3-1, isolated from tree bark (Mangifera indica L.).</title>
        <authorList>
            <person name="Phuengjayaem S."/>
            <person name="Tanasupawat S."/>
        </authorList>
    </citation>
    <scope>NUCLEOTIDE SEQUENCE [LARGE SCALE GENOMIC DNA]</scope>
    <source>
        <strain evidence="2 3">CPB3-1</strain>
    </source>
</reference>
<dbReference type="Proteomes" id="UP001203004">
    <property type="component" value="Unassembled WGS sequence"/>
</dbReference>
<protein>
    <submittedName>
        <fullName evidence="2">Glycosyltransferase family 4 protein</fullName>
    </submittedName>
</protein>
<gene>
    <name evidence="2" type="ORF">M3N64_06290</name>
</gene>
<evidence type="ECO:0000259" key="1">
    <source>
        <dbReference type="Pfam" id="PF00534"/>
    </source>
</evidence>
<dbReference type="PANTHER" id="PTHR45947">
    <property type="entry name" value="SULFOQUINOVOSYL TRANSFERASE SQD2"/>
    <property type="match status" value="1"/>
</dbReference>
<dbReference type="CDD" id="cd03801">
    <property type="entry name" value="GT4_PimA-like"/>
    <property type="match status" value="1"/>
</dbReference>
<dbReference type="SUPFAM" id="SSF53756">
    <property type="entry name" value="UDP-Glycosyltransferase/glycogen phosphorylase"/>
    <property type="match status" value="1"/>
</dbReference>
<dbReference type="InterPro" id="IPR001296">
    <property type="entry name" value="Glyco_trans_1"/>
</dbReference>
<organism evidence="2 3">
    <name type="scientific">Sporolactobacillus mangiferae</name>
    <dbReference type="NCBI Taxonomy" id="2940498"/>
    <lineage>
        <taxon>Bacteria</taxon>
        <taxon>Bacillati</taxon>
        <taxon>Bacillota</taxon>
        <taxon>Bacilli</taxon>
        <taxon>Bacillales</taxon>
        <taxon>Sporolactobacillaceae</taxon>
        <taxon>Sporolactobacillus</taxon>
    </lineage>
</organism>
<sequence>MKIAIVCTEKRPVPAVRGGAVETLVDLLIRDNEQHPYANLDIYSIDDSEAKARSTQFRHAHFYYMRTTDPFRPARRMMNRVCHKFRLAYFSDVFLVRTVRALKKHNYDWIIVENRPKFIKRLRRKLGEEARIALHLHNDVLNRTCYDARAVLQQCDRVLSVSKFIHARVVETTAEARRKARILYNRIDTALFSPETKGRTIHRMREQSGIPENRPVVLYYGRLCAGKGVPNLIRAFARARTVNPSFFLVLIGRFPCRKELKQIRAALKTLPEHSYTLIDYLPHDELPKLVSTADIIALPSLCHEAFGLTIAEAMALGKAVITTDAGAIPELVENRAALVVRTGRRFNERLADALLRCAANPKLRARLGAKAQAEALRRFRAEGYMEELLERLN</sequence>
<dbReference type="Pfam" id="PF00534">
    <property type="entry name" value="Glycos_transf_1"/>
    <property type="match status" value="1"/>
</dbReference>
<evidence type="ECO:0000313" key="2">
    <source>
        <dbReference type="EMBL" id="MCL1631557.1"/>
    </source>
</evidence>
<keyword evidence="3" id="KW-1185">Reference proteome</keyword>
<accession>A0ABT0M9K9</accession>
<dbReference type="Gene3D" id="3.40.50.2000">
    <property type="entry name" value="Glycogen Phosphorylase B"/>
    <property type="match status" value="2"/>
</dbReference>
<dbReference type="InterPro" id="IPR050194">
    <property type="entry name" value="Glycosyltransferase_grp1"/>
</dbReference>
<feature type="domain" description="Glycosyl transferase family 1" evidence="1">
    <location>
        <begin position="203"/>
        <end position="372"/>
    </location>
</feature>
<dbReference type="RefSeq" id="WP_249099751.1">
    <property type="nucleotide sequence ID" value="NZ_JAMAST010000004.1"/>
</dbReference>